<comment type="caution">
    <text evidence="2">The sequence shown here is derived from an EMBL/GenBank/DDBJ whole genome shotgun (WGS) entry which is preliminary data.</text>
</comment>
<keyword evidence="3" id="KW-1185">Reference proteome</keyword>
<dbReference type="AlphaFoldDB" id="A0AAV7WPW7"/>
<feature type="region of interest" description="Disordered" evidence="1">
    <location>
        <begin position="34"/>
        <end position="76"/>
    </location>
</feature>
<gene>
    <name evidence="2" type="ORF">NDU88_003748</name>
</gene>
<feature type="compositionally biased region" description="Gly residues" evidence="1">
    <location>
        <begin position="61"/>
        <end position="76"/>
    </location>
</feature>
<reference evidence="2" key="1">
    <citation type="journal article" date="2022" name="bioRxiv">
        <title>Sequencing and chromosome-scale assembly of the giantPleurodeles waltlgenome.</title>
        <authorList>
            <person name="Brown T."/>
            <person name="Elewa A."/>
            <person name="Iarovenko S."/>
            <person name="Subramanian E."/>
            <person name="Araus A.J."/>
            <person name="Petzold A."/>
            <person name="Susuki M."/>
            <person name="Suzuki K.-i.T."/>
            <person name="Hayashi T."/>
            <person name="Toyoda A."/>
            <person name="Oliveira C."/>
            <person name="Osipova E."/>
            <person name="Leigh N.D."/>
            <person name="Simon A."/>
            <person name="Yun M.H."/>
        </authorList>
    </citation>
    <scope>NUCLEOTIDE SEQUENCE</scope>
    <source>
        <strain evidence="2">20211129_DDA</strain>
        <tissue evidence="2">Liver</tissue>
    </source>
</reference>
<evidence type="ECO:0000313" key="2">
    <source>
        <dbReference type="EMBL" id="KAJ1216142.1"/>
    </source>
</evidence>
<dbReference type="EMBL" id="JANPWB010000001">
    <property type="protein sequence ID" value="KAJ1216142.1"/>
    <property type="molecule type" value="Genomic_DNA"/>
</dbReference>
<sequence length="76" mass="7671">MPTRPRLALGGAALRPCTADRALRSIELRDPDISRALGIGPPLTLPGEAAVTLPHPTRRGGQAGGEGPGDIGPGSI</sequence>
<accession>A0AAV7WPW7</accession>
<evidence type="ECO:0000256" key="1">
    <source>
        <dbReference type="SAM" id="MobiDB-lite"/>
    </source>
</evidence>
<evidence type="ECO:0000313" key="3">
    <source>
        <dbReference type="Proteomes" id="UP001066276"/>
    </source>
</evidence>
<organism evidence="2 3">
    <name type="scientific">Pleurodeles waltl</name>
    <name type="common">Iberian ribbed newt</name>
    <dbReference type="NCBI Taxonomy" id="8319"/>
    <lineage>
        <taxon>Eukaryota</taxon>
        <taxon>Metazoa</taxon>
        <taxon>Chordata</taxon>
        <taxon>Craniata</taxon>
        <taxon>Vertebrata</taxon>
        <taxon>Euteleostomi</taxon>
        <taxon>Amphibia</taxon>
        <taxon>Batrachia</taxon>
        <taxon>Caudata</taxon>
        <taxon>Salamandroidea</taxon>
        <taxon>Salamandridae</taxon>
        <taxon>Pleurodelinae</taxon>
        <taxon>Pleurodeles</taxon>
    </lineage>
</organism>
<dbReference type="Proteomes" id="UP001066276">
    <property type="component" value="Chromosome 1_1"/>
</dbReference>
<protein>
    <submittedName>
        <fullName evidence="2">Uncharacterized protein</fullName>
    </submittedName>
</protein>
<name>A0AAV7WPW7_PLEWA</name>
<proteinExistence type="predicted"/>